<gene>
    <name evidence="2" type="ORF">HNP87_001472</name>
    <name evidence="4" type="ORF">HNP92_001768</name>
    <name evidence="3" type="ORF">HNP95_001028</name>
    <name evidence="5" type="ORF">HNP96_001347</name>
    <name evidence="1" type="ORF">MMJJ_04890</name>
</gene>
<evidence type="ECO:0000313" key="5">
    <source>
        <dbReference type="EMBL" id="MBB6497306.1"/>
    </source>
</evidence>
<dbReference type="Proteomes" id="UP000571751">
    <property type="component" value="Unassembled WGS sequence"/>
</dbReference>
<dbReference type="EMBL" id="JACHED010000002">
    <property type="protein sequence ID" value="MBB6497306.1"/>
    <property type="molecule type" value="Genomic_DNA"/>
</dbReference>
<reference evidence="6" key="1">
    <citation type="journal article" date="2018" name="Genome Announc.">
        <title>Complete Genome Sequence of the Methanococcus maripaludis Type Strain JJ (DSM 2067), a Model for Selenoprotein Synthesis in Archaea.</title>
        <authorList>
            <person name="Poehlein A."/>
            <person name="Heym D."/>
            <person name="Quitzke V."/>
            <person name="Fersch J."/>
            <person name="Daniel R."/>
            <person name="Rother M."/>
        </authorList>
    </citation>
    <scope>NUCLEOTIDE SEQUENCE [LARGE SCALE GENOMIC DNA]</scope>
    <source>
        <strain evidence="6">DSM 2067</strain>
    </source>
</reference>
<evidence type="ECO:0000313" key="2">
    <source>
        <dbReference type="EMBL" id="MBA2840940.1"/>
    </source>
</evidence>
<reference evidence="1" key="2">
    <citation type="submission" date="2018-02" db="EMBL/GenBank/DDBJ databases">
        <title>Complete genome sequence of the Methanococcus maripaludis type strain JJ (DSM 2067), a model for selenoprotein synthesis in Archaea.</title>
        <authorList>
            <person name="Poehlein A."/>
            <person name="Heym D."/>
            <person name="Quitzke V."/>
            <person name="Fersch J."/>
            <person name="Daniel R."/>
            <person name="Rother M."/>
        </authorList>
    </citation>
    <scope>NUCLEOTIDE SEQUENCE [LARGE SCALE GENOMIC DNA]</scope>
    <source>
        <strain evidence="1">DSM 2067</strain>
    </source>
</reference>
<sequence>MIDVINVENHESGNADVTAIVIQEFKVKGKDFDKIKGELNEIFEKYEKEVEQ</sequence>
<dbReference type="EMBL" id="JACHEC010000003">
    <property type="protein sequence ID" value="MBB6402446.1"/>
    <property type="molecule type" value="Genomic_DNA"/>
</dbReference>
<proteinExistence type="predicted"/>
<dbReference type="GeneID" id="54851738"/>
<dbReference type="EMBL" id="JACDUP010000002">
    <property type="protein sequence ID" value="MBA2868849.1"/>
    <property type="molecule type" value="Genomic_DNA"/>
</dbReference>
<evidence type="ECO:0000313" key="3">
    <source>
        <dbReference type="EMBL" id="MBA2868849.1"/>
    </source>
</evidence>
<evidence type="ECO:0000313" key="7">
    <source>
        <dbReference type="Proteomes" id="UP000536195"/>
    </source>
</evidence>
<dbReference type="AlphaFoldDB" id="A0A2L1CAK6"/>
<evidence type="ECO:0000313" key="10">
    <source>
        <dbReference type="Proteomes" id="UP000590564"/>
    </source>
</evidence>
<evidence type="ECO:0000313" key="9">
    <source>
        <dbReference type="Proteomes" id="UP000571751"/>
    </source>
</evidence>
<dbReference type="Proteomes" id="UP000536195">
    <property type="component" value="Unassembled WGS sequence"/>
</dbReference>
<accession>A0A2L1CAK6</accession>
<evidence type="ECO:0000313" key="8">
    <source>
        <dbReference type="Proteomes" id="UP000563838"/>
    </source>
</evidence>
<organism evidence="1 6">
    <name type="scientific">Methanococcus maripaludis</name>
    <name type="common">Methanococcus deltae</name>
    <dbReference type="NCBI Taxonomy" id="39152"/>
    <lineage>
        <taxon>Archaea</taxon>
        <taxon>Methanobacteriati</taxon>
        <taxon>Methanobacteriota</taxon>
        <taxon>Methanomada group</taxon>
        <taxon>Methanococci</taxon>
        <taxon>Methanococcales</taxon>
        <taxon>Methanococcaceae</taxon>
        <taxon>Methanococcus</taxon>
    </lineage>
</organism>
<reference evidence="8 9" key="3">
    <citation type="submission" date="2020-07" db="EMBL/GenBank/DDBJ databases">
        <title>Genomic Encyclopedia of Type Strains, Phase IV (KMG-V): Genome sequencing to study the core and pangenomes of soil and plant-associated prokaryotes.</title>
        <authorList>
            <person name="Whitman W."/>
        </authorList>
    </citation>
    <scope>NUCLEOTIDE SEQUENCE [LARGE SCALE GENOMIC DNA]</scope>
    <source>
        <strain evidence="2 8">A4</strain>
        <strain evidence="4 7">C11</strain>
        <strain evidence="3 9">C14</strain>
        <strain evidence="5 10">D1</strain>
    </source>
</reference>
<dbReference type="Proteomes" id="UP000590564">
    <property type="component" value="Unassembled WGS sequence"/>
</dbReference>
<evidence type="ECO:0000313" key="4">
    <source>
        <dbReference type="EMBL" id="MBB6402446.1"/>
    </source>
</evidence>
<evidence type="ECO:0000313" key="6">
    <source>
        <dbReference type="Proteomes" id="UP000239462"/>
    </source>
</evidence>
<dbReference type="Proteomes" id="UP000563838">
    <property type="component" value="Unassembled WGS sequence"/>
</dbReference>
<name>A0A2L1CAK6_METMI</name>
<dbReference type="KEGG" id="mmad:MMJJ_04890"/>
<dbReference type="EMBL" id="JACDUI010000002">
    <property type="protein sequence ID" value="MBA2840940.1"/>
    <property type="molecule type" value="Genomic_DNA"/>
</dbReference>
<dbReference type="EMBL" id="CP026606">
    <property type="protein sequence ID" value="AVB75906.1"/>
    <property type="molecule type" value="Genomic_DNA"/>
</dbReference>
<protein>
    <submittedName>
        <fullName evidence="1">Uncharacterized protein</fullName>
    </submittedName>
</protein>
<dbReference type="RefSeq" id="WP_169929103.1">
    <property type="nucleotide sequence ID" value="NZ_CP026606.1"/>
</dbReference>
<dbReference type="Proteomes" id="UP000239462">
    <property type="component" value="Chromosome"/>
</dbReference>
<evidence type="ECO:0000313" key="1">
    <source>
        <dbReference type="EMBL" id="AVB75906.1"/>
    </source>
</evidence>